<evidence type="ECO:0000313" key="1">
    <source>
        <dbReference type="EMBL" id="SDG69709.1"/>
    </source>
</evidence>
<dbReference type="Proteomes" id="UP000199623">
    <property type="component" value="Unassembled WGS sequence"/>
</dbReference>
<dbReference type="RefSeq" id="WP_176946907.1">
    <property type="nucleotide sequence ID" value="NZ_FNCC01000010.1"/>
</dbReference>
<dbReference type="STRING" id="200378.SAMN05216553_110294"/>
<keyword evidence="2" id="KW-1185">Reference proteome</keyword>
<reference evidence="2" key="1">
    <citation type="submission" date="2016-10" db="EMBL/GenBank/DDBJ databases">
        <authorList>
            <person name="Varghese N."/>
            <person name="Submissions S."/>
        </authorList>
    </citation>
    <scope>NUCLEOTIDE SEQUENCE [LARGE SCALE GENOMIC DNA]</scope>
    <source>
        <strain evidence="2">CGMCC 4.3506</strain>
    </source>
</reference>
<accession>A0A1G7WD44</accession>
<dbReference type="AlphaFoldDB" id="A0A1G7WD44"/>
<proteinExistence type="predicted"/>
<gene>
    <name evidence="1" type="ORF">SAMN05216553_110294</name>
</gene>
<sequence length="76" mass="7814">MVAGAGALPLVGARTPEQVVDCAGEVELPPEAVARLEAAAPFERGFPADFIAECEASPFAFGECVVAGSGDETRYE</sequence>
<dbReference type="EMBL" id="FNCC01000010">
    <property type="protein sequence ID" value="SDG69709.1"/>
    <property type="molecule type" value="Genomic_DNA"/>
</dbReference>
<protein>
    <submittedName>
        <fullName evidence="1">Uncharacterized protein</fullName>
    </submittedName>
</protein>
<organism evidence="1 2">
    <name type="scientific">Lentzea fradiae</name>
    <dbReference type="NCBI Taxonomy" id="200378"/>
    <lineage>
        <taxon>Bacteria</taxon>
        <taxon>Bacillati</taxon>
        <taxon>Actinomycetota</taxon>
        <taxon>Actinomycetes</taxon>
        <taxon>Pseudonocardiales</taxon>
        <taxon>Pseudonocardiaceae</taxon>
        <taxon>Lentzea</taxon>
    </lineage>
</organism>
<evidence type="ECO:0000313" key="2">
    <source>
        <dbReference type="Proteomes" id="UP000199623"/>
    </source>
</evidence>
<name>A0A1G7WD44_9PSEU</name>